<dbReference type="GO" id="GO:0046872">
    <property type="term" value="F:metal ion binding"/>
    <property type="evidence" value="ECO:0007669"/>
    <property type="project" value="UniProtKB-KW"/>
</dbReference>
<dbReference type="GO" id="GO:0009055">
    <property type="term" value="F:electron transfer activity"/>
    <property type="evidence" value="ECO:0007669"/>
    <property type="project" value="InterPro"/>
</dbReference>
<dbReference type="RefSeq" id="WP_164535680.1">
    <property type="nucleotide sequence ID" value="NZ_JAALFG010000006.1"/>
</dbReference>
<evidence type="ECO:0000256" key="6">
    <source>
        <dbReference type="SAM" id="SignalP"/>
    </source>
</evidence>
<keyword evidence="1 4" id="KW-0349">Heme</keyword>
<reference evidence="8 9" key="2">
    <citation type="submission" date="2020-03" db="EMBL/GenBank/DDBJ databases">
        <title>Devosia chinhatensis sp. nov., isolated from a hexachlorocyclohexane (HCH) dump site in India.</title>
        <authorList>
            <person name="Kumar M."/>
            <person name="Lal R."/>
        </authorList>
    </citation>
    <scope>NUCLEOTIDE SEQUENCE [LARGE SCALE GENOMIC DNA]</scope>
    <source>
        <strain evidence="8 9">H239</strain>
    </source>
</reference>
<sequence>MPLRSERITARVAIPMLAGLLIATPAFAGNFTAEQAAAGQQAYNSNCAQCHGRQLEGPDAPGLVGQDVMGNWDSAGGLYDFISVAMPPSAPGQLGEETYVNIVAYIMQFNGAVPDDTPLTTDRDYAVSLVAETSAGAASQAAAALDAGGAAAAPAADAAAAAPAAETAVPQAYTWGTELPGGAAPAAPAATPDATTTPSVPQAYTWGKELPAAGAN</sequence>
<dbReference type="EMBL" id="JAALFG010000006">
    <property type="protein sequence ID" value="NGP19434.1"/>
    <property type="molecule type" value="Genomic_DNA"/>
</dbReference>
<dbReference type="SUPFAM" id="SSF46626">
    <property type="entry name" value="Cytochrome c"/>
    <property type="match status" value="1"/>
</dbReference>
<dbReference type="PROSITE" id="PS51007">
    <property type="entry name" value="CYTC"/>
    <property type="match status" value="1"/>
</dbReference>
<proteinExistence type="predicted"/>
<evidence type="ECO:0000256" key="2">
    <source>
        <dbReference type="ARBA" id="ARBA00022723"/>
    </source>
</evidence>
<feature type="signal peptide" evidence="6">
    <location>
        <begin position="1"/>
        <end position="28"/>
    </location>
</feature>
<dbReference type="InterPro" id="IPR036909">
    <property type="entry name" value="Cyt_c-like_dom_sf"/>
</dbReference>
<feature type="region of interest" description="Disordered" evidence="5">
    <location>
        <begin position="179"/>
        <end position="216"/>
    </location>
</feature>
<reference evidence="8 9" key="1">
    <citation type="submission" date="2020-02" db="EMBL/GenBank/DDBJ databases">
        <authorList>
            <person name="Khan S.A."/>
            <person name="Jeon C.O."/>
            <person name="Chun B.H."/>
        </authorList>
    </citation>
    <scope>NUCLEOTIDE SEQUENCE [LARGE SCALE GENOMIC DNA]</scope>
    <source>
        <strain evidence="8 9">H239</strain>
    </source>
</reference>
<protein>
    <submittedName>
        <fullName evidence="8">Cytochrome c</fullName>
    </submittedName>
</protein>
<dbReference type="Gene3D" id="1.10.760.10">
    <property type="entry name" value="Cytochrome c-like domain"/>
    <property type="match status" value="1"/>
</dbReference>
<feature type="chain" id="PRO_5027043847" evidence="6">
    <location>
        <begin position="29"/>
        <end position="216"/>
    </location>
</feature>
<dbReference type="GO" id="GO:0020037">
    <property type="term" value="F:heme binding"/>
    <property type="evidence" value="ECO:0007669"/>
    <property type="project" value="InterPro"/>
</dbReference>
<dbReference type="Pfam" id="PF13442">
    <property type="entry name" value="Cytochrome_CBB3"/>
    <property type="match status" value="1"/>
</dbReference>
<keyword evidence="9" id="KW-1185">Reference proteome</keyword>
<evidence type="ECO:0000256" key="3">
    <source>
        <dbReference type="ARBA" id="ARBA00023004"/>
    </source>
</evidence>
<keyword evidence="2 4" id="KW-0479">Metal-binding</keyword>
<feature type="compositionally biased region" description="Low complexity" evidence="5">
    <location>
        <begin position="183"/>
        <end position="198"/>
    </location>
</feature>
<evidence type="ECO:0000256" key="4">
    <source>
        <dbReference type="PROSITE-ProRule" id="PRU00433"/>
    </source>
</evidence>
<evidence type="ECO:0000256" key="1">
    <source>
        <dbReference type="ARBA" id="ARBA00022617"/>
    </source>
</evidence>
<evidence type="ECO:0000256" key="5">
    <source>
        <dbReference type="SAM" id="MobiDB-lite"/>
    </source>
</evidence>
<evidence type="ECO:0000259" key="7">
    <source>
        <dbReference type="PROSITE" id="PS51007"/>
    </source>
</evidence>
<feature type="domain" description="Cytochrome c" evidence="7">
    <location>
        <begin position="34"/>
        <end position="110"/>
    </location>
</feature>
<comment type="caution">
    <text evidence="8">The sequence shown here is derived from an EMBL/GenBank/DDBJ whole genome shotgun (WGS) entry which is preliminary data.</text>
</comment>
<keyword evidence="3 4" id="KW-0408">Iron</keyword>
<organism evidence="8 9">
    <name type="scientific">Devosia aurantiaca</name>
    <dbReference type="NCBI Taxonomy" id="2714858"/>
    <lineage>
        <taxon>Bacteria</taxon>
        <taxon>Pseudomonadati</taxon>
        <taxon>Pseudomonadota</taxon>
        <taxon>Alphaproteobacteria</taxon>
        <taxon>Hyphomicrobiales</taxon>
        <taxon>Devosiaceae</taxon>
        <taxon>Devosia</taxon>
    </lineage>
</organism>
<accession>A0A6M1SS08</accession>
<evidence type="ECO:0000313" key="8">
    <source>
        <dbReference type="EMBL" id="NGP19434.1"/>
    </source>
</evidence>
<evidence type="ECO:0000313" key="9">
    <source>
        <dbReference type="Proteomes" id="UP000474802"/>
    </source>
</evidence>
<dbReference type="Proteomes" id="UP000474802">
    <property type="component" value="Unassembled WGS sequence"/>
</dbReference>
<keyword evidence="6" id="KW-0732">Signal</keyword>
<name>A0A6M1SS08_9HYPH</name>
<dbReference type="AlphaFoldDB" id="A0A6M1SS08"/>
<dbReference type="InterPro" id="IPR009056">
    <property type="entry name" value="Cyt_c-like_dom"/>
</dbReference>
<gene>
    <name evidence="8" type="ORF">G5575_18930</name>
</gene>